<proteinExistence type="predicted"/>
<sequence>MNSFVMYAYLYYFIMYVCIYYGKQQ</sequence>
<reference evidence="2" key="1">
    <citation type="submission" date="2014-05" db="EMBL/GenBank/DDBJ databases">
        <authorList>
            <person name="Chronopoulou M."/>
        </authorList>
    </citation>
    <scope>NUCLEOTIDE SEQUENCE</scope>
    <source>
        <tissue evidence="2">Whole organism</tissue>
    </source>
</reference>
<keyword evidence="1" id="KW-0812">Transmembrane</keyword>
<dbReference type="AlphaFoldDB" id="A0A0K2VBQ8"/>
<accession>A0A0K2VBQ8</accession>
<dbReference type="EMBL" id="HACA01029980">
    <property type="protein sequence ID" value="CDW47341.1"/>
    <property type="molecule type" value="Transcribed_RNA"/>
</dbReference>
<protein>
    <submittedName>
        <fullName evidence="2">Uncharacterized protein</fullName>
    </submittedName>
</protein>
<keyword evidence="1" id="KW-1133">Transmembrane helix</keyword>
<keyword evidence="1" id="KW-0472">Membrane</keyword>
<organism evidence="2">
    <name type="scientific">Lepeophtheirus salmonis</name>
    <name type="common">Salmon louse</name>
    <name type="synonym">Caligus salmonis</name>
    <dbReference type="NCBI Taxonomy" id="72036"/>
    <lineage>
        <taxon>Eukaryota</taxon>
        <taxon>Metazoa</taxon>
        <taxon>Ecdysozoa</taxon>
        <taxon>Arthropoda</taxon>
        <taxon>Crustacea</taxon>
        <taxon>Multicrustacea</taxon>
        <taxon>Hexanauplia</taxon>
        <taxon>Copepoda</taxon>
        <taxon>Siphonostomatoida</taxon>
        <taxon>Caligidae</taxon>
        <taxon>Lepeophtheirus</taxon>
    </lineage>
</organism>
<evidence type="ECO:0000256" key="1">
    <source>
        <dbReference type="SAM" id="Phobius"/>
    </source>
</evidence>
<feature type="transmembrane region" description="Helical" evidence="1">
    <location>
        <begin position="6"/>
        <end position="22"/>
    </location>
</feature>
<evidence type="ECO:0000313" key="2">
    <source>
        <dbReference type="EMBL" id="CDW47341.1"/>
    </source>
</evidence>
<name>A0A0K2VBQ8_LEPSM</name>